<gene>
    <name evidence="2" type="ORF">NWE73_01840</name>
</gene>
<dbReference type="Gene3D" id="1.25.40.10">
    <property type="entry name" value="Tetratricopeptide repeat domain"/>
    <property type="match status" value="1"/>
</dbReference>
<comment type="caution">
    <text evidence="2">The sequence shown here is derived from an EMBL/GenBank/DDBJ whole genome shotgun (WGS) entry which is preliminary data.</text>
</comment>
<evidence type="ECO:0000313" key="2">
    <source>
        <dbReference type="EMBL" id="MDG0815086.1"/>
    </source>
</evidence>
<evidence type="ECO:0000256" key="1">
    <source>
        <dbReference type="SAM" id="MobiDB-lite"/>
    </source>
</evidence>
<sequence length="362" mass="40792">MGSIVACSSFQIDRSDESAVAAKNLAEENEINNAERLLALARFEEARAQFKSFQGTYPQSFYFQSSRLGEAESLEGLGKWSEAVTIDRDVYEKTLKHQPAIAARALYRMSFAYEALGDDLKTLATLLDAYRMGSQLPSEVANAEIPARLASVYGKAGRDKEAMEYLNLAEKGIAKVREEKRDLDQTWLAKTYVQMGTVSTNQVSSENFEAAVEGQKMVQVYLIKAMQMNDPIWSQRGVDQAKNTYLVFLTLLQAQHGNRQLEANMGGSLSDLIEQAELFKPLQGQKVNSFEKDFFSYLQEVRKKIEDILYQTKETMSLTEESQRMNSVKRPGRAKVDALLPEEEKRPIQTPPKIVPTEDPNL</sequence>
<proteinExistence type="predicted"/>
<feature type="region of interest" description="Disordered" evidence="1">
    <location>
        <begin position="319"/>
        <end position="362"/>
    </location>
</feature>
<dbReference type="Proteomes" id="UP001152321">
    <property type="component" value="Unassembled WGS sequence"/>
</dbReference>
<reference evidence="2" key="1">
    <citation type="submission" date="2022-08" db="EMBL/GenBank/DDBJ databases">
        <title>Novel Bdellovibrio Species Isolated from Svalbard: Designation Bdellovibrio svalbardensis.</title>
        <authorList>
            <person name="Mitchell R.J."/>
            <person name="Choi S.Y."/>
        </authorList>
    </citation>
    <scope>NUCLEOTIDE SEQUENCE</scope>
    <source>
        <strain evidence="2">PAP01</strain>
    </source>
</reference>
<name>A0ABT6DGW8_9BACT</name>
<dbReference type="EMBL" id="JANRMI010000001">
    <property type="protein sequence ID" value="MDG0815086.1"/>
    <property type="molecule type" value="Genomic_DNA"/>
</dbReference>
<evidence type="ECO:0000313" key="3">
    <source>
        <dbReference type="Proteomes" id="UP001152321"/>
    </source>
</evidence>
<dbReference type="InterPro" id="IPR011990">
    <property type="entry name" value="TPR-like_helical_dom_sf"/>
</dbReference>
<accession>A0ABT6DGW8</accession>
<keyword evidence="3" id="KW-1185">Reference proteome</keyword>
<organism evidence="2 3">
    <name type="scientific">Bdellovibrio svalbardensis</name>
    <dbReference type="NCBI Taxonomy" id="2972972"/>
    <lineage>
        <taxon>Bacteria</taxon>
        <taxon>Pseudomonadati</taxon>
        <taxon>Bdellovibrionota</taxon>
        <taxon>Bdellovibrionia</taxon>
        <taxon>Bdellovibrionales</taxon>
        <taxon>Pseudobdellovibrionaceae</taxon>
        <taxon>Bdellovibrio</taxon>
    </lineage>
</organism>
<dbReference type="SUPFAM" id="SSF48452">
    <property type="entry name" value="TPR-like"/>
    <property type="match status" value="1"/>
</dbReference>
<protein>
    <submittedName>
        <fullName evidence="2">Tetratricopeptide repeat protein</fullName>
    </submittedName>
</protein>